<accession>A0AAN3VVS6</accession>
<keyword evidence="1" id="KW-0472">Membrane</keyword>
<dbReference type="EMBL" id="ALKK01000053">
    <property type="protein sequence ID" value="EJU17155.1"/>
    <property type="molecule type" value="Genomic_DNA"/>
</dbReference>
<keyword evidence="1" id="KW-0812">Transmembrane</keyword>
<gene>
    <name evidence="2" type="ORF">HMPREF1127_1183</name>
</gene>
<feature type="transmembrane region" description="Helical" evidence="1">
    <location>
        <begin position="20"/>
        <end position="38"/>
    </location>
</feature>
<proteinExistence type="predicted"/>
<comment type="caution">
    <text evidence="2">The sequence shown here is derived from an EMBL/GenBank/DDBJ whole genome shotgun (WGS) entry which is preliminary data.</text>
</comment>
<evidence type="ECO:0000256" key="1">
    <source>
        <dbReference type="SAM" id="Phobius"/>
    </source>
</evidence>
<protein>
    <submittedName>
        <fullName evidence="2">Uncharacterized protein</fullName>
    </submittedName>
</protein>
<organism evidence="2 3">
    <name type="scientific">Fusobacterium necrophorum subsp. funduliforme Fnf 1007</name>
    <dbReference type="NCBI Taxonomy" id="1161424"/>
    <lineage>
        <taxon>Bacteria</taxon>
        <taxon>Fusobacteriati</taxon>
        <taxon>Fusobacteriota</taxon>
        <taxon>Fusobacteriia</taxon>
        <taxon>Fusobacteriales</taxon>
        <taxon>Fusobacteriaceae</taxon>
        <taxon>Fusobacterium</taxon>
    </lineage>
</organism>
<sequence length="39" mass="4712">MEYDFLYGFLAQFINIKVMLYGMVSLSTFVLILIFFIFY</sequence>
<dbReference type="AlphaFoldDB" id="A0AAN3VVS6"/>
<name>A0AAN3VVS6_9FUSO</name>
<evidence type="ECO:0000313" key="2">
    <source>
        <dbReference type="EMBL" id="EJU17155.1"/>
    </source>
</evidence>
<dbReference type="Proteomes" id="UP000003120">
    <property type="component" value="Unassembled WGS sequence"/>
</dbReference>
<reference evidence="2 3" key="1">
    <citation type="submission" date="2012-07" db="EMBL/GenBank/DDBJ databases">
        <authorList>
            <person name="Durkin A.S."/>
            <person name="McCorrison J."/>
            <person name="Torralba M."/>
            <person name="Gillis M."/>
            <person name="Methe B."/>
            <person name="Sutton G."/>
            <person name="Nelson K.E."/>
        </authorList>
    </citation>
    <scope>NUCLEOTIDE SEQUENCE [LARGE SCALE GENOMIC DNA]</scope>
    <source>
        <strain evidence="2 3">Fnf 1007</strain>
    </source>
</reference>
<evidence type="ECO:0000313" key="3">
    <source>
        <dbReference type="Proteomes" id="UP000003120"/>
    </source>
</evidence>
<keyword evidence="1" id="KW-1133">Transmembrane helix</keyword>